<sequence length="85" mass="9782">MSPESGFFPHRVSGKCALICCNMSCFFGWISELSLSFLRLTKLPGLRCVLSTFIYSAIKSCYVVNFLQAVVFERRSLMYYFLQDL</sequence>
<evidence type="ECO:0000313" key="2">
    <source>
        <dbReference type="Proteomes" id="UP001279734"/>
    </source>
</evidence>
<dbReference type="Proteomes" id="UP001279734">
    <property type="component" value="Unassembled WGS sequence"/>
</dbReference>
<comment type="caution">
    <text evidence="1">The sequence shown here is derived from an EMBL/GenBank/DDBJ whole genome shotgun (WGS) entry which is preliminary data.</text>
</comment>
<proteinExistence type="predicted"/>
<evidence type="ECO:0000313" key="1">
    <source>
        <dbReference type="EMBL" id="GMH03875.1"/>
    </source>
</evidence>
<organism evidence="1 2">
    <name type="scientific">Nepenthes gracilis</name>
    <name type="common">Slender pitcher plant</name>
    <dbReference type="NCBI Taxonomy" id="150966"/>
    <lineage>
        <taxon>Eukaryota</taxon>
        <taxon>Viridiplantae</taxon>
        <taxon>Streptophyta</taxon>
        <taxon>Embryophyta</taxon>
        <taxon>Tracheophyta</taxon>
        <taxon>Spermatophyta</taxon>
        <taxon>Magnoliopsida</taxon>
        <taxon>eudicotyledons</taxon>
        <taxon>Gunneridae</taxon>
        <taxon>Pentapetalae</taxon>
        <taxon>Caryophyllales</taxon>
        <taxon>Nepenthaceae</taxon>
        <taxon>Nepenthes</taxon>
    </lineage>
</organism>
<dbReference type="AlphaFoldDB" id="A0AAD3S409"/>
<accession>A0AAD3S409</accession>
<dbReference type="EMBL" id="BSYO01000004">
    <property type="protein sequence ID" value="GMH03875.1"/>
    <property type="molecule type" value="Genomic_DNA"/>
</dbReference>
<reference evidence="1" key="1">
    <citation type="submission" date="2023-05" db="EMBL/GenBank/DDBJ databases">
        <title>Nepenthes gracilis genome sequencing.</title>
        <authorList>
            <person name="Fukushima K."/>
        </authorList>
    </citation>
    <scope>NUCLEOTIDE SEQUENCE</scope>
    <source>
        <strain evidence="1">SING2019-196</strain>
    </source>
</reference>
<keyword evidence="2" id="KW-1185">Reference proteome</keyword>
<gene>
    <name evidence="1" type="ORF">Nepgr_005714</name>
</gene>
<name>A0AAD3S409_NEPGR</name>
<protein>
    <submittedName>
        <fullName evidence="1">Uncharacterized protein</fullName>
    </submittedName>
</protein>